<dbReference type="PANTHER" id="PTHR43566">
    <property type="entry name" value="CONSERVED PROTEIN"/>
    <property type="match status" value="1"/>
</dbReference>
<protein>
    <submittedName>
        <fullName evidence="3">ATPase AAA</fullName>
    </submittedName>
</protein>
<dbReference type="AlphaFoldDB" id="A0A0G0M8E0"/>
<dbReference type="Pfam" id="PF13173">
    <property type="entry name" value="AAA_14"/>
    <property type="match status" value="1"/>
</dbReference>
<evidence type="ECO:0000259" key="2">
    <source>
        <dbReference type="Pfam" id="PF13635"/>
    </source>
</evidence>
<feature type="domain" description="AAA" evidence="1">
    <location>
        <begin position="20"/>
        <end position="139"/>
    </location>
</feature>
<dbReference type="SUPFAM" id="SSF52540">
    <property type="entry name" value="P-loop containing nucleoside triphosphate hydrolases"/>
    <property type="match status" value="1"/>
</dbReference>
<evidence type="ECO:0000259" key="1">
    <source>
        <dbReference type="Pfam" id="PF13173"/>
    </source>
</evidence>
<evidence type="ECO:0000313" key="3">
    <source>
        <dbReference type="EMBL" id="KKQ69939.1"/>
    </source>
</evidence>
<dbReference type="InterPro" id="IPR027417">
    <property type="entry name" value="P-loop_NTPase"/>
</dbReference>
<dbReference type="Pfam" id="PF13635">
    <property type="entry name" value="DUF4143"/>
    <property type="match status" value="1"/>
</dbReference>
<name>A0A0G0M8E0_9BACT</name>
<evidence type="ECO:0000313" key="4">
    <source>
        <dbReference type="Proteomes" id="UP000034022"/>
    </source>
</evidence>
<accession>A0A0G0M8E0</accession>
<comment type="caution">
    <text evidence="3">The sequence shown here is derived from an EMBL/GenBank/DDBJ whole genome shotgun (WGS) entry which is preliminary data.</text>
</comment>
<organism evidence="3 4">
    <name type="scientific">Candidatus Falkowbacteria bacterium GW2011_GWE1_38_31</name>
    <dbReference type="NCBI Taxonomy" id="1618638"/>
    <lineage>
        <taxon>Bacteria</taxon>
        <taxon>Candidatus Falkowiibacteriota</taxon>
    </lineage>
</organism>
<dbReference type="InterPro" id="IPR041682">
    <property type="entry name" value="AAA_14"/>
</dbReference>
<dbReference type="PATRIC" id="fig|1618638.3.peg.961"/>
<dbReference type="CDD" id="cd00009">
    <property type="entry name" value="AAA"/>
    <property type="match status" value="1"/>
</dbReference>
<reference evidence="3 4" key="1">
    <citation type="journal article" date="2015" name="Nature">
        <title>rRNA introns, odd ribosomes, and small enigmatic genomes across a large radiation of phyla.</title>
        <authorList>
            <person name="Brown C.T."/>
            <person name="Hug L.A."/>
            <person name="Thomas B.C."/>
            <person name="Sharon I."/>
            <person name="Castelle C.J."/>
            <person name="Singh A."/>
            <person name="Wilkins M.J."/>
            <person name="Williams K.H."/>
            <person name="Banfield J.F."/>
        </authorList>
    </citation>
    <scope>NUCLEOTIDE SEQUENCE [LARGE SCALE GENOMIC DNA]</scope>
</reference>
<dbReference type="InterPro" id="IPR025420">
    <property type="entry name" value="DUF4143"/>
</dbReference>
<feature type="domain" description="DUF4143" evidence="2">
    <location>
        <begin position="181"/>
        <end position="335"/>
    </location>
</feature>
<dbReference type="Gene3D" id="3.40.50.300">
    <property type="entry name" value="P-loop containing nucleotide triphosphate hydrolases"/>
    <property type="match status" value="1"/>
</dbReference>
<dbReference type="EMBL" id="LBUU01000008">
    <property type="protein sequence ID" value="KKQ69939.1"/>
    <property type="molecule type" value="Genomic_DNA"/>
</dbReference>
<gene>
    <name evidence="3" type="ORF">US91_C0008G0059</name>
</gene>
<dbReference type="PANTHER" id="PTHR43566:SF2">
    <property type="entry name" value="DUF4143 DOMAIN-CONTAINING PROTEIN"/>
    <property type="match status" value="1"/>
</dbReference>
<sequence>MQTYIKRSAEAIIKNDLKNFPVVAILGSRQCGKSTLAKEIGKKIKNFLYLDLEKPSDLRKLEDAELFFNANPENIFCLDEIQLKNELFPILRSLIDENRKNGRFIILGSASRDLIEKSSESLAGRISFINLSPFSVNEVNKIKNFDLNKFWLFGAYPDSLLATNSEASFRWRENFIKTYIERDLPQLGLKISSLTIRRLLSICAHFHGQIVNYQKISQALGIDYHAIQKYLDIFEQSFIIRRVLPYENNLKKRLIKSPKLYIRDSGIFHTIMGIDSKNNLLGSPYAGSSWEGMVVENILTELSAWRSYFYRTSIGNELDLILEKGQKKIAVEIKLATAPDMGKGFYNALADTNPDEAWIIAPVKGYYPLKKNVFVSSLEYFLEKMKKKVL</sequence>
<proteinExistence type="predicted"/>
<dbReference type="Proteomes" id="UP000034022">
    <property type="component" value="Unassembled WGS sequence"/>
</dbReference>